<dbReference type="Proteomes" id="UP000190852">
    <property type="component" value="Unassembled WGS sequence"/>
</dbReference>
<evidence type="ECO:0000256" key="1">
    <source>
        <dbReference type="SAM" id="SignalP"/>
    </source>
</evidence>
<dbReference type="AlphaFoldDB" id="A0A1T5B1K3"/>
<dbReference type="PANTHER" id="PTHR37833">
    <property type="entry name" value="LIPOPROTEIN-RELATED"/>
    <property type="match status" value="1"/>
</dbReference>
<sequence>MMRQVVFMLMALMLVTGMATAQEKKAVIAVDNAVHDFGKFKEADGNVTHTFVITNQGDAPLVITRVIASCGCTTPVWTKEPIAPGKTGKIDVTYNPVNRPGPFSKTISVYSNGKVGSFILSIRGEVTGK</sequence>
<evidence type="ECO:0000313" key="2">
    <source>
        <dbReference type="EMBL" id="SKB41138.1"/>
    </source>
</evidence>
<keyword evidence="1" id="KW-0732">Signal</keyword>
<organism evidence="2 3">
    <name type="scientific">Parabacteroides chartae</name>
    <dbReference type="NCBI Taxonomy" id="1037355"/>
    <lineage>
        <taxon>Bacteria</taxon>
        <taxon>Pseudomonadati</taxon>
        <taxon>Bacteroidota</taxon>
        <taxon>Bacteroidia</taxon>
        <taxon>Bacteroidales</taxon>
        <taxon>Tannerellaceae</taxon>
        <taxon>Parabacteroides</taxon>
    </lineage>
</organism>
<keyword evidence="3" id="KW-1185">Reference proteome</keyword>
<dbReference type="PANTHER" id="PTHR37833:SF1">
    <property type="entry name" value="SIGNAL PEPTIDE PROTEIN"/>
    <property type="match status" value="1"/>
</dbReference>
<feature type="signal peptide" evidence="1">
    <location>
        <begin position="1"/>
        <end position="21"/>
    </location>
</feature>
<dbReference type="Pfam" id="PF07610">
    <property type="entry name" value="DUF1573"/>
    <property type="match status" value="1"/>
</dbReference>
<reference evidence="3" key="1">
    <citation type="submission" date="2017-02" db="EMBL/GenBank/DDBJ databases">
        <authorList>
            <person name="Varghese N."/>
            <person name="Submissions S."/>
        </authorList>
    </citation>
    <scope>NUCLEOTIDE SEQUENCE [LARGE SCALE GENOMIC DNA]</scope>
    <source>
        <strain evidence="3">DSM 24967</strain>
    </source>
</reference>
<accession>A0A1T5B1K3</accession>
<feature type="chain" id="PRO_5012956299" description="DUF1573 domain-containing protein" evidence="1">
    <location>
        <begin position="22"/>
        <end position="129"/>
    </location>
</feature>
<dbReference type="InterPro" id="IPR011467">
    <property type="entry name" value="DUF1573"/>
</dbReference>
<proteinExistence type="predicted"/>
<name>A0A1T5B1K3_9BACT</name>
<gene>
    <name evidence="2" type="ORF">SAMN05660349_01004</name>
</gene>
<evidence type="ECO:0000313" key="3">
    <source>
        <dbReference type="Proteomes" id="UP000190852"/>
    </source>
</evidence>
<evidence type="ECO:0008006" key="4">
    <source>
        <dbReference type="Google" id="ProtNLM"/>
    </source>
</evidence>
<dbReference type="Gene3D" id="2.60.40.10">
    <property type="entry name" value="Immunoglobulins"/>
    <property type="match status" value="1"/>
</dbReference>
<dbReference type="InterPro" id="IPR013783">
    <property type="entry name" value="Ig-like_fold"/>
</dbReference>
<dbReference type="EMBL" id="FUYQ01000005">
    <property type="protein sequence ID" value="SKB41138.1"/>
    <property type="molecule type" value="Genomic_DNA"/>
</dbReference>
<protein>
    <recommendedName>
        <fullName evidence="4">DUF1573 domain-containing protein</fullName>
    </recommendedName>
</protein>